<dbReference type="PROSITE" id="PS50020">
    <property type="entry name" value="WW_DOMAIN_2"/>
    <property type="match status" value="1"/>
</dbReference>
<dbReference type="EMBL" id="JAFIRN010000014">
    <property type="protein sequence ID" value="KAG5836371.1"/>
    <property type="molecule type" value="Genomic_DNA"/>
</dbReference>
<dbReference type="SMART" id="SM00456">
    <property type="entry name" value="WW"/>
    <property type="match status" value="1"/>
</dbReference>
<dbReference type="InterPro" id="IPR001202">
    <property type="entry name" value="WW_dom"/>
</dbReference>
<feature type="domain" description="WW" evidence="2">
    <location>
        <begin position="44"/>
        <end position="78"/>
    </location>
</feature>
<dbReference type="Proteomes" id="UP001044222">
    <property type="component" value="Chromosome 14"/>
</dbReference>
<reference evidence="3" key="1">
    <citation type="submission" date="2021-01" db="EMBL/GenBank/DDBJ databases">
        <title>A chromosome-scale assembly of European eel, Anguilla anguilla.</title>
        <authorList>
            <person name="Henkel C."/>
            <person name="Jong-Raadsen S.A."/>
            <person name="Dufour S."/>
            <person name="Weltzien F.-A."/>
            <person name="Palstra A.P."/>
            <person name="Pelster B."/>
            <person name="Spaink H.P."/>
            <person name="Van Den Thillart G.E."/>
            <person name="Jansen H."/>
            <person name="Zahm M."/>
            <person name="Klopp C."/>
            <person name="Cedric C."/>
            <person name="Louis A."/>
            <person name="Berthelot C."/>
            <person name="Parey E."/>
            <person name="Roest Crollius H."/>
            <person name="Montfort J."/>
            <person name="Robinson-Rechavi M."/>
            <person name="Bucao C."/>
            <person name="Bouchez O."/>
            <person name="Gislard M."/>
            <person name="Lluch J."/>
            <person name="Milhes M."/>
            <person name="Lampietro C."/>
            <person name="Lopez Roques C."/>
            <person name="Donnadieu C."/>
            <person name="Braasch I."/>
            <person name="Desvignes T."/>
            <person name="Postlethwait J."/>
            <person name="Bobe J."/>
            <person name="Guiguen Y."/>
            <person name="Dirks R."/>
        </authorList>
    </citation>
    <scope>NUCLEOTIDE SEQUENCE</scope>
    <source>
        <strain evidence="3">Tag_6206</strain>
        <tissue evidence="3">Liver</tissue>
    </source>
</reference>
<keyword evidence="4" id="KW-1185">Reference proteome</keyword>
<evidence type="ECO:0000256" key="1">
    <source>
        <dbReference type="SAM" id="MobiDB-lite"/>
    </source>
</evidence>
<evidence type="ECO:0000313" key="4">
    <source>
        <dbReference type="Proteomes" id="UP001044222"/>
    </source>
</evidence>
<proteinExistence type="predicted"/>
<gene>
    <name evidence="3" type="ORF">ANANG_G00253920</name>
</gene>
<dbReference type="Gene3D" id="2.20.70.10">
    <property type="match status" value="1"/>
</dbReference>
<dbReference type="InterPro" id="IPR036020">
    <property type="entry name" value="WW_dom_sf"/>
</dbReference>
<dbReference type="GO" id="GO:0099122">
    <property type="term" value="F:RNA polymerase II C-terminal domain binding"/>
    <property type="evidence" value="ECO:0007669"/>
    <property type="project" value="InterPro"/>
</dbReference>
<dbReference type="GO" id="GO:0005634">
    <property type="term" value="C:nucleus"/>
    <property type="evidence" value="ECO:0007669"/>
    <property type="project" value="TreeGrafter"/>
</dbReference>
<accession>A0A9D3LSS5</accession>
<dbReference type="Pfam" id="PF00397">
    <property type="entry name" value="WW"/>
    <property type="match status" value="1"/>
</dbReference>
<feature type="compositionally biased region" description="Low complexity" evidence="1">
    <location>
        <begin position="18"/>
        <end position="33"/>
    </location>
</feature>
<comment type="caution">
    <text evidence="3">The sequence shown here is derived from an EMBL/GenBank/DDBJ whole genome shotgun (WGS) entry which is preliminary data.</text>
</comment>
<evidence type="ECO:0000259" key="2">
    <source>
        <dbReference type="PROSITE" id="PS50020"/>
    </source>
</evidence>
<name>A0A9D3LSS5_ANGAN</name>
<dbReference type="SUPFAM" id="SSF51045">
    <property type="entry name" value="WW domain"/>
    <property type="match status" value="1"/>
</dbReference>
<dbReference type="InterPro" id="IPR039881">
    <property type="entry name" value="PCIF1-like"/>
</dbReference>
<dbReference type="AlphaFoldDB" id="A0A9D3LSS5"/>
<feature type="compositionally biased region" description="Basic and acidic residues" evidence="1">
    <location>
        <begin position="93"/>
        <end position="105"/>
    </location>
</feature>
<dbReference type="FunFam" id="2.20.70.10:FF:000036">
    <property type="entry name" value="Phosphorylated CTD-interacting factor 1"/>
    <property type="match status" value="1"/>
</dbReference>
<organism evidence="3 4">
    <name type="scientific">Anguilla anguilla</name>
    <name type="common">European freshwater eel</name>
    <name type="synonym">Muraena anguilla</name>
    <dbReference type="NCBI Taxonomy" id="7936"/>
    <lineage>
        <taxon>Eukaryota</taxon>
        <taxon>Metazoa</taxon>
        <taxon>Chordata</taxon>
        <taxon>Craniata</taxon>
        <taxon>Vertebrata</taxon>
        <taxon>Euteleostomi</taxon>
        <taxon>Actinopterygii</taxon>
        <taxon>Neopterygii</taxon>
        <taxon>Teleostei</taxon>
        <taxon>Anguilliformes</taxon>
        <taxon>Anguillidae</taxon>
        <taxon>Anguilla</taxon>
    </lineage>
</organism>
<dbReference type="PANTHER" id="PTHR21727">
    <property type="entry name" value="PHOSPHORYLATED CTD INTERACTING FACTOR 1"/>
    <property type="match status" value="1"/>
</dbReference>
<sequence length="134" mass="15168">MASENHGTVKGEPALVMSPSGPSSSQGQPLLPSTSKPIQELPDELIQAGWSKCWSKRENRPYYFNRFTNQSLWEVPVLGQHDVIVSAARHKQRAAEKDPVRRETAPHPQKTSQALQARPLRGKIWRSFRRKSVM</sequence>
<dbReference type="GO" id="GO:0016422">
    <property type="term" value="F:mRNA (2'-O-methyladenosine-N6-)-methyltransferase activity"/>
    <property type="evidence" value="ECO:0007669"/>
    <property type="project" value="InterPro"/>
</dbReference>
<dbReference type="CDD" id="cd00201">
    <property type="entry name" value="WW"/>
    <property type="match status" value="1"/>
</dbReference>
<feature type="region of interest" description="Disordered" evidence="1">
    <location>
        <begin position="89"/>
        <end position="117"/>
    </location>
</feature>
<feature type="region of interest" description="Disordered" evidence="1">
    <location>
        <begin position="1"/>
        <end position="38"/>
    </location>
</feature>
<evidence type="ECO:0000313" key="3">
    <source>
        <dbReference type="EMBL" id="KAG5836371.1"/>
    </source>
</evidence>
<protein>
    <recommendedName>
        <fullName evidence="2">WW domain-containing protein</fullName>
    </recommendedName>
</protein>
<dbReference type="PANTHER" id="PTHR21727:SF0">
    <property type="entry name" value="MRNA (2'-O-METHYLADENOSINE-N(6)-)-METHYLTRANSFERASE"/>
    <property type="match status" value="1"/>
</dbReference>